<name>A0A4R4EKG0_9BACL</name>
<feature type="transmembrane region" description="Helical" evidence="1">
    <location>
        <begin position="6"/>
        <end position="29"/>
    </location>
</feature>
<organism evidence="2 3">
    <name type="scientific">Paenibacillus albiflavus</name>
    <dbReference type="NCBI Taxonomy" id="2545760"/>
    <lineage>
        <taxon>Bacteria</taxon>
        <taxon>Bacillati</taxon>
        <taxon>Bacillota</taxon>
        <taxon>Bacilli</taxon>
        <taxon>Bacillales</taxon>
        <taxon>Paenibacillaceae</taxon>
        <taxon>Paenibacillus</taxon>
    </lineage>
</organism>
<keyword evidence="1" id="KW-1133">Transmembrane helix</keyword>
<sequence length="67" mass="7998">MTIADIPIWVVLTAILLLFSQSVILFLHARHHNHKFYWLWGLFGIIQFPSPTILYILFAVKPWRKKH</sequence>
<reference evidence="2 3" key="1">
    <citation type="submission" date="2019-03" db="EMBL/GenBank/DDBJ databases">
        <authorList>
            <person name="Kim M.K.M."/>
        </authorList>
    </citation>
    <scope>NUCLEOTIDE SEQUENCE [LARGE SCALE GENOMIC DNA]</scope>
    <source>
        <strain evidence="2 3">18JY21-1</strain>
    </source>
</reference>
<protein>
    <submittedName>
        <fullName evidence="2">Sigma-Y antisigma factor component</fullName>
    </submittedName>
</protein>
<dbReference type="EMBL" id="SKFG01000004">
    <property type="protein sequence ID" value="TCZ78765.1"/>
    <property type="molecule type" value="Genomic_DNA"/>
</dbReference>
<evidence type="ECO:0000313" key="2">
    <source>
        <dbReference type="EMBL" id="TCZ78765.1"/>
    </source>
</evidence>
<dbReference type="Proteomes" id="UP000295418">
    <property type="component" value="Unassembled WGS sequence"/>
</dbReference>
<comment type="caution">
    <text evidence="2">The sequence shown here is derived from an EMBL/GenBank/DDBJ whole genome shotgun (WGS) entry which is preliminary data.</text>
</comment>
<dbReference type="AlphaFoldDB" id="A0A4R4EKG0"/>
<evidence type="ECO:0000313" key="3">
    <source>
        <dbReference type="Proteomes" id="UP000295418"/>
    </source>
</evidence>
<keyword evidence="1" id="KW-0472">Membrane</keyword>
<feature type="transmembrane region" description="Helical" evidence="1">
    <location>
        <begin position="36"/>
        <end position="58"/>
    </location>
</feature>
<accession>A0A4R4EKG0</accession>
<dbReference type="OrthoDB" id="2353968at2"/>
<keyword evidence="3" id="KW-1185">Reference proteome</keyword>
<keyword evidence="1" id="KW-0812">Transmembrane</keyword>
<evidence type="ECO:0000256" key="1">
    <source>
        <dbReference type="SAM" id="Phobius"/>
    </source>
</evidence>
<proteinExistence type="predicted"/>
<gene>
    <name evidence="2" type="ORF">E0485_06715</name>
</gene>